<dbReference type="Pfam" id="PF14325">
    <property type="entry name" value="DUF4383"/>
    <property type="match status" value="1"/>
</dbReference>
<dbReference type="Proteomes" id="UP000467327">
    <property type="component" value="Chromosome"/>
</dbReference>
<name>A0AAD1HIY5_9MYCO</name>
<protein>
    <recommendedName>
        <fullName evidence="4">DUF4383 domain-containing protein</fullName>
    </recommendedName>
</protein>
<feature type="transmembrane region" description="Helical" evidence="1">
    <location>
        <begin position="132"/>
        <end position="149"/>
    </location>
</feature>
<gene>
    <name evidence="2" type="ORF">MAIC_10530</name>
</gene>
<evidence type="ECO:0000256" key="1">
    <source>
        <dbReference type="SAM" id="Phobius"/>
    </source>
</evidence>
<feature type="transmembrane region" description="Helical" evidence="1">
    <location>
        <begin position="94"/>
        <end position="112"/>
    </location>
</feature>
<sequence>MQTPMETARSGRLQRARVGLLAVQGAAVLVAAAFLAVAIAGFIPGLTTHLDQLHWAHGSRSELFGVFGVSVVHNLVHLAFGVAGLVLARTFARARAYLIGGGLIFLGLWIYGLLIDLSGPRNVLPLNEADNWLHLTIGVVMVVLGLTLAGTKTPTGADGEPLVLPEDE</sequence>
<evidence type="ECO:0008006" key="4">
    <source>
        <dbReference type="Google" id="ProtNLM"/>
    </source>
</evidence>
<accession>A0AAD1HIY5</accession>
<evidence type="ECO:0000313" key="3">
    <source>
        <dbReference type="Proteomes" id="UP000467327"/>
    </source>
</evidence>
<keyword evidence="1" id="KW-1133">Transmembrane helix</keyword>
<dbReference type="AlphaFoldDB" id="A0AAD1HIY5"/>
<evidence type="ECO:0000313" key="2">
    <source>
        <dbReference type="EMBL" id="BBX06250.1"/>
    </source>
</evidence>
<feature type="transmembrane region" description="Helical" evidence="1">
    <location>
        <begin position="63"/>
        <end position="87"/>
    </location>
</feature>
<dbReference type="EMBL" id="AP022561">
    <property type="protein sequence ID" value="BBX06250.1"/>
    <property type="molecule type" value="Genomic_DNA"/>
</dbReference>
<organism evidence="2 3">
    <name type="scientific">Mycolicibacterium aichiense</name>
    <dbReference type="NCBI Taxonomy" id="1799"/>
    <lineage>
        <taxon>Bacteria</taxon>
        <taxon>Bacillati</taxon>
        <taxon>Actinomycetota</taxon>
        <taxon>Actinomycetes</taxon>
        <taxon>Mycobacteriales</taxon>
        <taxon>Mycobacteriaceae</taxon>
        <taxon>Mycolicibacterium</taxon>
    </lineage>
</organism>
<feature type="transmembrane region" description="Helical" evidence="1">
    <location>
        <begin position="20"/>
        <end position="43"/>
    </location>
</feature>
<dbReference type="KEGG" id="maic:MAIC_10530"/>
<keyword evidence="1" id="KW-0472">Membrane</keyword>
<reference evidence="2 3" key="1">
    <citation type="journal article" date="2019" name="Emerg. Microbes Infect.">
        <title>Comprehensive subspecies identification of 175 nontuberculous mycobacteria species based on 7547 genomic profiles.</title>
        <authorList>
            <person name="Matsumoto Y."/>
            <person name="Kinjo T."/>
            <person name="Motooka D."/>
            <person name="Nabeya D."/>
            <person name="Jung N."/>
            <person name="Uechi K."/>
            <person name="Horii T."/>
            <person name="Iida T."/>
            <person name="Fujita J."/>
            <person name="Nakamura S."/>
        </authorList>
    </citation>
    <scope>NUCLEOTIDE SEQUENCE [LARGE SCALE GENOMIC DNA]</scope>
    <source>
        <strain evidence="2 3">JCM 6376</strain>
    </source>
</reference>
<keyword evidence="3" id="KW-1185">Reference proteome</keyword>
<keyword evidence="1" id="KW-0812">Transmembrane</keyword>
<proteinExistence type="predicted"/>